<dbReference type="InterPro" id="IPR008928">
    <property type="entry name" value="6-hairpin_glycosidase_sf"/>
</dbReference>
<dbReference type="Pfam" id="PF03663">
    <property type="entry name" value="Glyco_hydro_76"/>
    <property type="match status" value="1"/>
</dbReference>
<dbReference type="InterPro" id="IPR053169">
    <property type="entry name" value="MUG_Protein"/>
</dbReference>
<sequence length="355" mass="39158">MRSISFLSTFALTSSALSSPATFSARDNDELLANAHTAANDLAAKYDFNSGLWNSNDWWPSANALTILADLAGIDKSYADTARPIWENTFNKQSGNNYLNDFYDDEGWWALCWIQVYENTGDIKYLEMAQKIVEDMATGFSPNCGGNGLWWDKPHTGLASITNELFITATAHLANLIPDRHDEYLNLAMRSWDWMTGESGVFRPDGTISDGLNPDCTVNLLPWTYNQGVILGGLFQLYKATGNDGHIWAAYQIANATVSEAGKTGILHEFCCTSEALSLQTGIFMRNLGWLVRNAPSPPSELRDFMTRNAEAIFKNARRDGGDYCLNWEGECGDVTFHTTTSAVDAVVAGYIAVS</sequence>
<dbReference type="SUPFAM" id="SSF48208">
    <property type="entry name" value="Six-hairpin glycosidases"/>
    <property type="match status" value="1"/>
</dbReference>
<evidence type="ECO:0000313" key="3">
    <source>
        <dbReference type="Proteomes" id="UP001280581"/>
    </source>
</evidence>
<comment type="caution">
    <text evidence="2">The sequence shown here is derived from an EMBL/GenBank/DDBJ whole genome shotgun (WGS) entry which is preliminary data.</text>
</comment>
<dbReference type="PANTHER" id="PTHR47791">
    <property type="entry name" value="MEIOTICALLY UP-REGULATED GENE 191 PROTEIN"/>
    <property type="match status" value="1"/>
</dbReference>
<dbReference type="EMBL" id="WVTA01000011">
    <property type="protein sequence ID" value="KAK3203567.1"/>
    <property type="molecule type" value="Genomic_DNA"/>
</dbReference>
<feature type="chain" id="PRO_5042988229" description="Mannan endo-1,6-alpha-mannosidase" evidence="1">
    <location>
        <begin position="19"/>
        <end position="355"/>
    </location>
</feature>
<evidence type="ECO:0000256" key="1">
    <source>
        <dbReference type="SAM" id="SignalP"/>
    </source>
</evidence>
<reference evidence="2 3" key="1">
    <citation type="submission" date="2021-02" db="EMBL/GenBank/DDBJ databases">
        <title>Genome assembly of Pseudopithomyces chartarum.</title>
        <authorList>
            <person name="Jauregui R."/>
            <person name="Singh J."/>
            <person name="Voisey C."/>
        </authorList>
    </citation>
    <scope>NUCLEOTIDE SEQUENCE [LARGE SCALE GENOMIC DNA]</scope>
    <source>
        <strain evidence="2 3">AGR01</strain>
    </source>
</reference>
<dbReference type="Proteomes" id="UP001280581">
    <property type="component" value="Unassembled WGS sequence"/>
</dbReference>
<protein>
    <recommendedName>
        <fullName evidence="4">Mannan endo-1,6-alpha-mannosidase</fullName>
    </recommendedName>
</protein>
<name>A0AAN6LSQ3_9PLEO</name>
<proteinExistence type="predicted"/>
<dbReference type="PANTHER" id="PTHR47791:SF1">
    <property type="entry name" value="ENDO MANNANASE, GH76 FAMILY (EUROFUNG)"/>
    <property type="match status" value="1"/>
</dbReference>
<evidence type="ECO:0008006" key="4">
    <source>
        <dbReference type="Google" id="ProtNLM"/>
    </source>
</evidence>
<keyword evidence="3" id="KW-1185">Reference proteome</keyword>
<dbReference type="Gene3D" id="1.50.10.20">
    <property type="match status" value="1"/>
</dbReference>
<dbReference type="AlphaFoldDB" id="A0AAN6LSQ3"/>
<accession>A0AAN6LSQ3</accession>
<feature type="signal peptide" evidence="1">
    <location>
        <begin position="1"/>
        <end position="18"/>
    </location>
</feature>
<dbReference type="InterPro" id="IPR005198">
    <property type="entry name" value="Glyco_hydro_76"/>
</dbReference>
<gene>
    <name evidence="2" type="ORF">GRF29_112g1600851</name>
</gene>
<dbReference type="GO" id="GO:0005975">
    <property type="term" value="P:carbohydrate metabolic process"/>
    <property type="evidence" value="ECO:0007669"/>
    <property type="project" value="InterPro"/>
</dbReference>
<evidence type="ECO:0000313" key="2">
    <source>
        <dbReference type="EMBL" id="KAK3203567.1"/>
    </source>
</evidence>
<organism evidence="2 3">
    <name type="scientific">Pseudopithomyces chartarum</name>
    <dbReference type="NCBI Taxonomy" id="1892770"/>
    <lineage>
        <taxon>Eukaryota</taxon>
        <taxon>Fungi</taxon>
        <taxon>Dikarya</taxon>
        <taxon>Ascomycota</taxon>
        <taxon>Pezizomycotina</taxon>
        <taxon>Dothideomycetes</taxon>
        <taxon>Pleosporomycetidae</taxon>
        <taxon>Pleosporales</taxon>
        <taxon>Massarineae</taxon>
        <taxon>Didymosphaeriaceae</taxon>
        <taxon>Pseudopithomyces</taxon>
    </lineage>
</organism>
<keyword evidence="1" id="KW-0732">Signal</keyword>